<keyword evidence="4" id="KW-0732">Signal</keyword>
<comment type="catalytic activity">
    <reaction evidence="9">
        <text>N(4)-(alpha-D-Man-(1-&gt;2)-alpha-D-Man-(1-&gt;2)-alpha-D-Man-(1-&gt;3)-[alpha-D-Man-(1-&gt;3)-[alpha-D-Man-(1-&gt;2)-alpha-D-Man-(1-&gt;6)]-alpha-D-Man-(1-&gt;6)]-beta-D-Man-(1-&gt;4)-beta-D-GlcNAc-(1-&gt;4)-beta-D-GlcNAc)-L-asparaginyl-[protein] (N-glucan mannose isomer 8A1,2,3B1,3) + 3 H2O = N(4)-(alpha-D-Man-(1-&gt;3)-[alpha-D-Man-(1-&gt;3)-[alpha-D-Man-(1-&gt;6)]-alpha-D-Man-(1-&gt;6)]-beta-D-Man-(1-&gt;4)-beta-D-GlcNAc-(1-&gt;4)-beta-D-GlcNAc)-L-asparaginyl-[protein] (N-glucan mannose isomer 5A1,2) + 3 beta-D-mannose</text>
        <dbReference type="Rhea" id="RHEA:56028"/>
        <dbReference type="Rhea" id="RHEA-COMP:14358"/>
        <dbReference type="Rhea" id="RHEA-COMP:14367"/>
        <dbReference type="ChEBI" id="CHEBI:15377"/>
        <dbReference type="ChEBI" id="CHEBI:28563"/>
        <dbReference type="ChEBI" id="CHEBI:59087"/>
        <dbReference type="ChEBI" id="CHEBI:60628"/>
        <dbReference type="EC" id="3.2.1.113"/>
    </reaction>
</comment>
<comment type="pathway">
    <text evidence="2">Protein modification; protein glycosylation.</text>
</comment>
<dbReference type="InterPro" id="IPR001382">
    <property type="entry name" value="Glyco_hydro_47"/>
</dbReference>
<dbReference type="Proteomes" id="UP000308005">
    <property type="component" value="Unassembled WGS sequence"/>
</dbReference>
<proteinExistence type="inferred from homology"/>
<evidence type="ECO:0000256" key="3">
    <source>
        <dbReference type="ARBA" id="ARBA00007658"/>
    </source>
</evidence>
<keyword evidence="12" id="KW-0106">Calcium</keyword>
<feature type="active site" evidence="11">
    <location>
        <position position="349"/>
    </location>
</feature>
<gene>
    <name evidence="15" type="ORF">D6C91_01651</name>
</gene>
<organism evidence="15 16">
    <name type="scientific">Aureobasidium pullulans</name>
    <name type="common">Black yeast</name>
    <name type="synonym">Pullularia pullulans</name>
    <dbReference type="NCBI Taxonomy" id="5580"/>
    <lineage>
        <taxon>Eukaryota</taxon>
        <taxon>Fungi</taxon>
        <taxon>Dikarya</taxon>
        <taxon>Ascomycota</taxon>
        <taxon>Pezizomycotina</taxon>
        <taxon>Dothideomycetes</taxon>
        <taxon>Dothideomycetidae</taxon>
        <taxon>Dothideales</taxon>
        <taxon>Saccotheciaceae</taxon>
        <taxon>Aureobasidium</taxon>
    </lineage>
</organism>
<dbReference type="Gene3D" id="1.50.10.10">
    <property type="match status" value="1"/>
</dbReference>
<dbReference type="InterPro" id="IPR012341">
    <property type="entry name" value="6hp_glycosidase-like_sf"/>
</dbReference>
<comment type="similarity">
    <text evidence="3 14">Belongs to the glycosyl hydrolase 47 family.</text>
</comment>
<evidence type="ECO:0000256" key="1">
    <source>
        <dbReference type="ARBA" id="ARBA00001913"/>
    </source>
</evidence>
<sequence length="594" mass="66198">MQPSHSRLFMAAPSLLDKAAVSSTPACLKHLRLFDLIHCPRSSSSAIICFHPVPLLSRALIAINTTVSSHDFDMQPRNILNAILIACIPSVDSHHRSQPNLHQHTLHRDNNIAISDYRAQAIKEAFEFAWNGYETHAFPNDELRPTNNKSANTRNGWGATAVDALSTAILMESEHVVASILDFIPTIDFTISKSGEEVSLFETTIRYLGGMLSACDLLNGPYQHLATSENITIALVQQAFRLANRMKFAFDTPTGIPANLLDFDTNGFNMSDPVGPATAGTLVLEWTRLSDMLSDLSFANLTQHAEEQIMHARYSVDVEEPYPGLLGSKIDIRTGNFINAQGNWGSGSDSYYEYLIKMYVYDSTSFSTYKDKWVQAVKSSANNGVGLHPSSRRDLTFLSSWVGEYISPVSSHLACFAGGNWILGGLVLQDQTFIELGLDLVDSCFETYNATVTGIGPEGWTWTEDDFLDETNFYKRYGFDITRPAYNLRPEVLESLYYAYRATGDSKYQEWSWRAFQAINATCRIGSGYSAITNVNVADGGAFTNFQESFMFAETFKYAWLAQAEDSKVHVGQGEKQEWVFSTEGHPFKVRTSQ</sequence>
<feature type="binding site" evidence="12">
    <location>
        <position position="583"/>
    </location>
    <ligand>
        <name>Ca(2+)</name>
        <dbReference type="ChEBI" id="CHEBI:29108"/>
    </ligand>
</feature>
<feature type="active site" description="Proton donor" evidence="11">
    <location>
        <position position="202"/>
    </location>
</feature>
<evidence type="ECO:0000256" key="7">
    <source>
        <dbReference type="ARBA" id="ARBA00023180"/>
    </source>
</evidence>
<reference evidence="15 16" key="1">
    <citation type="submission" date="2018-10" db="EMBL/GenBank/DDBJ databases">
        <title>Fifty Aureobasidium pullulans genomes reveal a recombining polyextremotolerant generalist.</title>
        <authorList>
            <person name="Gostincar C."/>
            <person name="Turk M."/>
            <person name="Zajc J."/>
            <person name="Gunde-Cimerman N."/>
        </authorList>
    </citation>
    <scope>NUCLEOTIDE SEQUENCE [LARGE SCALE GENOMIC DNA]</scope>
    <source>
        <strain evidence="15 16">EXF-3863</strain>
    </source>
</reference>
<dbReference type="PANTHER" id="PTHR11742">
    <property type="entry name" value="MANNOSYL-OLIGOSACCHARIDE ALPHA-1,2-MANNOSIDASE-RELATED"/>
    <property type="match status" value="1"/>
</dbReference>
<feature type="active site" evidence="11">
    <location>
        <position position="491"/>
    </location>
</feature>
<dbReference type="EC" id="3.2.1.-" evidence="14"/>
<evidence type="ECO:0000256" key="12">
    <source>
        <dbReference type="PIRSR" id="PIRSR601382-2"/>
    </source>
</evidence>
<accession>A0A4S9TV88</accession>
<comment type="caution">
    <text evidence="15">The sequence shown here is derived from an EMBL/GenBank/DDBJ whole genome shotgun (WGS) entry which is preliminary data.</text>
</comment>
<comment type="catalytic activity">
    <reaction evidence="10">
        <text>N(4)-(alpha-D-Man-(1-&gt;2)-alpha-D-Man-(1-&gt;2)-alpha-D-Man-(1-&gt;3)-[alpha-D-Man-(1-&gt;2)-alpha-D-Man-(1-&gt;3)-[alpha-D-Man-(1-&gt;2)-alpha-D-Man-(1-&gt;6)]-alpha-D-Man-(1-&gt;6)]-beta-D-Man-(1-&gt;4)-beta-D-GlcNAc-(1-&gt;4)-beta-D-GlcNAc)-L-asparaginyl-[protein] (N-glucan mannose isomer 9A1,2,3B1,2,3) + 4 H2O = N(4)-(alpha-D-Man-(1-&gt;3)-[alpha-D-Man-(1-&gt;3)-[alpha-D-Man-(1-&gt;6)]-alpha-D-Man-(1-&gt;6)]-beta-D-Man-(1-&gt;4)-beta-D-GlcNAc-(1-&gt;4)-beta-D-GlcNAc)-L-asparaginyl-[protein] (N-glucan mannose isomer 5A1,2) + 4 beta-D-mannose</text>
        <dbReference type="Rhea" id="RHEA:56008"/>
        <dbReference type="Rhea" id="RHEA-COMP:14356"/>
        <dbReference type="Rhea" id="RHEA-COMP:14367"/>
        <dbReference type="ChEBI" id="CHEBI:15377"/>
        <dbReference type="ChEBI" id="CHEBI:28563"/>
        <dbReference type="ChEBI" id="CHEBI:59087"/>
        <dbReference type="ChEBI" id="CHEBI:139493"/>
        <dbReference type="EC" id="3.2.1.113"/>
    </reaction>
</comment>
<dbReference type="SUPFAM" id="SSF48225">
    <property type="entry name" value="Seven-hairpin glycosidases"/>
    <property type="match status" value="1"/>
</dbReference>
<evidence type="ECO:0000256" key="4">
    <source>
        <dbReference type="ARBA" id="ARBA00022729"/>
    </source>
</evidence>
<evidence type="ECO:0000313" key="15">
    <source>
        <dbReference type="EMBL" id="THZ29083.1"/>
    </source>
</evidence>
<dbReference type="InterPro" id="IPR036026">
    <property type="entry name" value="Seven-hairpin_glycosidases"/>
</dbReference>
<feature type="active site" description="Proton donor" evidence="11">
    <location>
        <position position="458"/>
    </location>
</feature>
<evidence type="ECO:0000256" key="2">
    <source>
        <dbReference type="ARBA" id="ARBA00004922"/>
    </source>
</evidence>
<dbReference type="GO" id="GO:0005783">
    <property type="term" value="C:endoplasmic reticulum"/>
    <property type="evidence" value="ECO:0007669"/>
    <property type="project" value="TreeGrafter"/>
</dbReference>
<keyword evidence="5 14" id="KW-0378">Hydrolase</keyword>
<evidence type="ECO:0000256" key="11">
    <source>
        <dbReference type="PIRSR" id="PIRSR601382-1"/>
    </source>
</evidence>
<keyword evidence="6 13" id="KW-1015">Disulfide bond</keyword>
<dbReference type="AlphaFoldDB" id="A0A4S9TV88"/>
<dbReference type="UniPathway" id="UPA00378"/>
<evidence type="ECO:0000256" key="9">
    <source>
        <dbReference type="ARBA" id="ARBA00047669"/>
    </source>
</evidence>
<keyword evidence="8 14" id="KW-0326">Glycosidase</keyword>
<dbReference type="InterPro" id="IPR050749">
    <property type="entry name" value="Glycosyl_Hydrolase_47"/>
</dbReference>
<dbReference type="GO" id="GO:0036503">
    <property type="term" value="P:ERAD pathway"/>
    <property type="evidence" value="ECO:0007669"/>
    <property type="project" value="UniProtKB-ARBA"/>
</dbReference>
<name>A0A4S9TV88_AURPU</name>
<dbReference type="Pfam" id="PF01532">
    <property type="entry name" value="Glyco_hydro_47"/>
    <property type="match status" value="1"/>
</dbReference>
<feature type="disulfide bond" evidence="13">
    <location>
        <begin position="415"/>
        <end position="444"/>
    </location>
</feature>
<dbReference type="PRINTS" id="PR00747">
    <property type="entry name" value="GLYHDRLASE47"/>
</dbReference>
<evidence type="ECO:0000256" key="8">
    <source>
        <dbReference type="ARBA" id="ARBA00023295"/>
    </source>
</evidence>
<comment type="cofactor">
    <cofactor evidence="1 12">
        <name>Ca(2+)</name>
        <dbReference type="ChEBI" id="CHEBI:29108"/>
    </cofactor>
</comment>
<evidence type="ECO:0000256" key="10">
    <source>
        <dbReference type="ARBA" id="ARBA00048605"/>
    </source>
</evidence>
<dbReference type="GO" id="GO:0016020">
    <property type="term" value="C:membrane"/>
    <property type="evidence" value="ECO:0007669"/>
    <property type="project" value="InterPro"/>
</dbReference>
<dbReference type="PANTHER" id="PTHR11742:SF101">
    <property type="entry name" value="MANNOSYL-OLIGOSACCHARIDE ALPHA-1,2-MANNOSIDASE 1B"/>
    <property type="match status" value="1"/>
</dbReference>
<dbReference type="GO" id="GO:0005509">
    <property type="term" value="F:calcium ion binding"/>
    <property type="evidence" value="ECO:0007669"/>
    <property type="project" value="InterPro"/>
</dbReference>
<evidence type="ECO:0000256" key="6">
    <source>
        <dbReference type="ARBA" id="ARBA00023157"/>
    </source>
</evidence>
<protein>
    <recommendedName>
        <fullName evidence="14">alpha-1,2-Mannosidase</fullName>
        <ecNumber evidence="14">3.2.1.-</ecNumber>
    </recommendedName>
</protein>
<evidence type="ECO:0000256" key="5">
    <source>
        <dbReference type="ARBA" id="ARBA00022801"/>
    </source>
</evidence>
<keyword evidence="12" id="KW-0479">Metal-binding</keyword>
<evidence type="ECO:0000256" key="13">
    <source>
        <dbReference type="PIRSR" id="PIRSR601382-3"/>
    </source>
</evidence>
<evidence type="ECO:0000256" key="14">
    <source>
        <dbReference type="RuleBase" id="RU361193"/>
    </source>
</evidence>
<keyword evidence="7" id="KW-0325">Glycoprotein</keyword>
<dbReference type="EMBL" id="QZBM01000037">
    <property type="protein sequence ID" value="THZ29083.1"/>
    <property type="molecule type" value="Genomic_DNA"/>
</dbReference>
<dbReference type="GO" id="GO:0005975">
    <property type="term" value="P:carbohydrate metabolic process"/>
    <property type="evidence" value="ECO:0007669"/>
    <property type="project" value="InterPro"/>
</dbReference>
<dbReference type="FunFam" id="1.50.10.10:FF:000047">
    <property type="entry name" value="Mannosyl-oligosaccharide alpha-1,2-mannosidase"/>
    <property type="match status" value="1"/>
</dbReference>
<dbReference type="GO" id="GO:0004571">
    <property type="term" value="F:mannosyl-oligosaccharide 1,2-alpha-mannosidase activity"/>
    <property type="evidence" value="ECO:0007669"/>
    <property type="project" value="UniProtKB-EC"/>
</dbReference>
<evidence type="ECO:0000313" key="16">
    <source>
        <dbReference type="Proteomes" id="UP000308005"/>
    </source>
</evidence>